<reference evidence="2" key="1">
    <citation type="submission" date="2020-03" db="EMBL/GenBank/DDBJ databases">
        <title>The deep terrestrial virosphere.</title>
        <authorList>
            <person name="Holmfeldt K."/>
            <person name="Nilsson E."/>
            <person name="Simone D."/>
            <person name="Lopez-Fernandez M."/>
            <person name="Wu X."/>
            <person name="de Brujin I."/>
            <person name="Lundin D."/>
            <person name="Andersson A."/>
            <person name="Bertilsson S."/>
            <person name="Dopson M."/>
        </authorList>
    </citation>
    <scope>NUCLEOTIDE SEQUENCE</scope>
    <source>
        <strain evidence="2">TM448A02160</strain>
    </source>
</reference>
<dbReference type="SUPFAM" id="SSF110849">
    <property type="entry name" value="ParB/Sulfiredoxin"/>
    <property type="match status" value="1"/>
</dbReference>
<dbReference type="EMBL" id="MT144266">
    <property type="protein sequence ID" value="QJA51479.1"/>
    <property type="molecule type" value="Genomic_DNA"/>
</dbReference>
<organism evidence="2">
    <name type="scientific">viral metagenome</name>
    <dbReference type="NCBI Taxonomy" id="1070528"/>
    <lineage>
        <taxon>unclassified sequences</taxon>
        <taxon>metagenomes</taxon>
        <taxon>organismal metagenomes</taxon>
    </lineage>
</organism>
<evidence type="ECO:0000259" key="1">
    <source>
        <dbReference type="SMART" id="SM00470"/>
    </source>
</evidence>
<accession>A0A6H1ZVH4</accession>
<dbReference type="GO" id="GO:0007059">
    <property type="term" value="P:chromosome segregation"/>
    <property type="evidence" value="ECO:0007669"/>
    <property type="project" value="TreeGrafter"/>
</dbReference>
<dbReference type="PANTHER" id="PTHR33375">
    <property type="entry name" value="CHROMOSOME-PARTITIONING PROTEIN PARB-RELATED"/>
    <property type="match status" value="1"/>
</dbReference>
<dbReference type="InterPro" id="IPR036086">
    <property type="entry name" value="ParB/Sulfiredoxin_sf"/>
</dbReference>
<dbReference type="Pfam" id="PF02195">
    <property type="entry name" value="ParB_N"/>
    <property type="match status" value="1"/>
</dbReference>
<dbReference type="SMART" id="SM00470">
    <property type="entry name" value="ParB"/>
    <property type="match status" value="1"/>
</dbReference>
<dbReference type="PANTHER" id="PTHR33375:SF1">
    <property type="entry name" value="CHROMOSOME-PARTITIONING PROTEIN PARB-RELATED"/>
    <property type="match status" value="1"/>
</dbReference>
<proteinExistence type="predicted"/>
<dbReference type="InterPro" id="IPR003115">
    <property type="entry name" value="ParB_N"/>
</dbReference>
<name>A0A6H1ZVH4_9ZZZZ</name>
<dbReference type="InterPro" id="IPR050336">
    <property type="entry name" value="Chromosome_partition/occlusion"/>
</dbReference>
<feature type="domain" description="ParB-like N-terminal" evidence="1">
    <location>
        <begin position="17"/>
        <end position="106"/>
    </location>
</feature>
<dbReference type="GO" id="GO:0005694">
    <property type="term" value="C:chromosome"/>
    <property type="evidence" value="ECO:0007669"/>
    <property type="project" value="TreeGrafter"/>
</dbReference>
<protein>
    <recommendedName>
        <fullName evidence="1">ParB-like N-terminal domain-containing protein</fullName>
    </recommendedName>
</protein>
<dbReference type="AlphaFoldDB" id="A0A6H1ZVH4"/>
<sequence>MKEEIEKALEARGEWIGKIPLEMIQGISPYNARKHRIEENIEELENAVGLTSEVRDALTLNQDFQIVKGQRRYIVAKRWNFKEVPVIIRKYPDKLLELLDSRNENQLTYPLCSDDEADVIYTLAKAWGEEKTSQYIGRSIAYVSNIVRFREAPEPVKEALEGTSMKVKKMGIAFLKDVLKKEGPEKTLEVGKVFREMPDRDQEQAVKDYRAGEKVDFHGRYEKAKVKTEEYDVFTIRILRIVSSYLNKVARNLKKDKTNLINDILKSWMEEHKGLSDI</sequence>
<gene>
    <name evidence="2" type="ORF">TM448A02160_0013</name>
</gene>
<dbReference type="Gene3D" id="3.90.1530.10">
    <property type="entry name" value="Conserved hypothetical protein from pyrococcus furiosus pfu- 392566-001, ParB domain"/>
    <property type="match status" value="1"/>
</dbReference>
<evidence type="ECO:0000313" key="2">
    <source>
        <dbReference type="EMBL" id="QJA51479.1"/>
    </source>
</evidence>